<evidence type="ECO:0000313" key="2">
    <source>
        <dbReference type="EMBL" id="PIC19097.1"/>
    </source>
</evidence>
<keyword evidence="1" id="KW-0472">Membrane</keyword>
<feature type="transmembrane region" description="Helical" evidence="1">
    <location>
        <begin position="111"/>
        <end position="130"/>
    </location>
</feature>
<keyword evidence="1" id="KW-1133">Transmembrane helix</keyword>
<evidence type="ECO:0000256" key="1">
    <source>
        <dbReference type="SAM" id="Phobius"/>
    </source>
</evidence>
<feature type="transmembrane region" description="Helical" evidence="1">
    <location>
        <begin position="45"/>
        <end position="66"/>
    </location>
</feature>
<dbReference type="OrthoDB" id="10311688at2759"/>
<feature type="transmembrane region" description="Helical" evidence="1">
    <location>
        <begin position="189"/>
        <end position="213"/>
    </location>
</feature>
<evidence type="ECO:0000313" key="3">
    <source>
        <dbReference type="Proteomes" id="UP000230233"/>
    </source>
</evidence>
<sequence length="242" mass="27695">MLPSKPPAYTEKEDKEIHQVVKFGPFEESQENRTETELSGDEKRFLLSFCVFAFMAFFCTTTAIILDKYDISRARDVQPSICLLTEFNDCHTVYTTELVSMTVQVCSRIDFLISIIACVTSFVLSAFNIFNGYVLVGFLFTSIFKTISILVAILLILTDNTFYYDTIYNAMAKNCGTEYNCVDESTMNVVVAFIFFSVSAIITFFMTLNVLIIGSQILRKYDEAHYEMILTKYDIKTAQLFY</sequence>
<organism evidence="2 3">
    <name type="scientific">Caenorhabditis nigoni</name>
    <dbReference type="NCBI Taxonomy" id="1611254"/>
    <lineage>
        <taxon>Eukaryota</taxon>
        <taxon>Metazoa</taxon>
        <taxon>Ecdysozoa</taxon>
        <taxon>Nematoda</taxon>
        <taxon>Chromadorea</taxon>
        <taxon>Rhabditida</taxon>
        <taxon>Rhabditina</taxon>
        <taxon>Rhabditomorpha</taxon>
        <taxon>Rhabditoidea</taxon>
        <taxon>Rhabditidae</taxon>
        <taxon>Peloderinae</taxon>
        <taxon>Caenorhabditis</taxon>
    </lineage>
</organism>
<gene>
    <name evidence="2" type="primary">Cnig_chr_X.g24761</name>
    <name evidence="2" type="ORF">B9Z55_024761</name>
</gene>
<keyword evidence="1" id="KW-0812">Transmembrane</keyword>
<accession>A0A2G5SVL2</accession>
<dbReference type="Proteomes" id="UP000230233">
    <property type="component" value="Chromosome X"/>
</dbReference>
<feature type="transmembrane region" description="Helical" evidence="1">
    <location>
        <begin position="136"/>
        <end position="157"/>
    </location>
</feature>
<proteinExistence type="predicted"/>
<reference evidence="3" key="1">
    <citation type="submission" date="2017-10" db="EMBL/GenBank/DDBJ databases">
        <title>Rapid genome shrinkage in a self-fertile nematode reveals novel sperm competition proteins.</title>
        <authorList>
            <person name="Yin D."/>
            <person name="Schwarz E.M."/>
            <person name="Thomas C.G."/>
            <person name="Felde R.L."/>
            <person name="Korf I.F."/>
            <person name="Cutter A.D."/>
            <person name="Schartner C.M."/>
            <person name="Ralston E.J."/>
            <person name="Meyer B.J."/>
            <person name="Haag E.S."/>
        </authorList>
    </citation>
    <scope>NUCLEOTIDE SEQUENCE [LARGE SCALE GENOMIC DNA]</scope>
    <source>
        <strain evidence="3">JU1422</strain>
    </source>
</reference>
<dbReference type="EMBL" id="PDUG01000006">
    <property type="protein sequence ID" value="PIC19097.1"/>
    <property type="molecule type" value="Genomic_DNA"/>
</dbReference>
<dbReference type="AlphaFoldDB" id="A0A2G5SVL2"/>
<protein>
    <submittedName>
        <fullName evidence="2">Uncharacterized protein</fullName>
    </submittedName>
</protein>
<comment type="caution">
    <text evidence="2">The sequence shown here is derived from an EMBL/GenBank/DDBJ whole genome shotgun (WGS) entry which is preliminary data.</text>
</comment>
<name>A0A2G5SVL2_9PELO</name>
<keyword evidence="3" id="KW-1185">Reference proteome</keyword>